<evidence type="ECO:0000256" key="1">
    <source>
        <dbReference type="ARBA" id="ARBA00006284"/>
    </source>
</evidence>
<dbReference type="InterPro" id="IPR036129">
    <property type="entry name" value="Glycerate_kinase_sf"/>
</dbReference>
<keyword evidence="2 4" id="KW-0808">Transferase</keyword>
<dbReference type="NCBIfam" id="TIGR00045">
    <property type="entry name" value="glycerate kinase"/>
    <property type="match status" value="1"/>
</dbReference>
<dbReference type="SUPFAM" id="SSF110738">
    <property type="entry name" value="Glycerate kinase I"/>
    <property type="match status" value="1"/>
</dbReference>
<dbReference type="EMBL" id="CP004350">
    <property type="protein sequence ID" value="AHI20666.1"/>
    <property type="molecule type" value="Genomic_DNA"/>
</dbReference>
<reference evidence="6" key="1">
    <citation type="submission" date="2013-02" db="EMBL/GenBank/DDBJ databases">
        <title>The complete genome sequence of Corynebacterium casei LMG S-19264 (=DSM 44701).</title>
        <authorList>
            <person name="Ruckert C."/>
            <person name="Albersmeier A."/>
            <person name="Kalinowski J."/>
        </authorList>
    </citation>
    <scope>NUCLEOTIDE SEQUENCE [LARGE SCALE GENOMIC DNA]</scope>
    <source>
        <strain evidence="6">LMG S-19264</strain>
    </source>
</reference>
<dbReference type="PIRSF" id="PIRSF006078">
    <property type="entry name" value="GlxK"/>
    <property type="match status" value="1"/>
</dbReference>
<dbReference type="Gene3D" id="3.90.1510.10">
    <property type="entry name" value="Glycerate kinase, domain 2"/>
    <property type="match status" value="1"/>
</dbReference>
<evidence type="ECO:0000256" key="2">
    <source>
        <dbReference type="ARBA" id="ARBA00022679"/>
    </source>
</evidence>
<dbReference type="InterPro" id="IPR018197">
    <property type="entry name" value="Glycerate_kinase_RE-like"/>
</dbReference>
<evidence type="ECO:0000313" key="6">
    <source>
        <dbReference type="Proteomes" id="UP000019226"/>
    </source>
</evidence>
<keyword evidence="3 4" id="KW-0418">Kinase</keyword>
<dbReference type="InterPro" id="IPR004381">
    <property type="entry name" value="Glycerate_kinase"/>
</dbReference>
<keyword evidence="6" id="KW-1185">Reference proteome</keyword>
<organism evidence="5 6">
    <name type="scientific">Corynebacterium casei LMG S-19264</name>
    <dbReference type="NCBI Taxonomy" id="1285583"/>
    <lineage>
        <taxon>Bacteria</taxon>
        <taxon>Bacillati</taxon>
        <taxon>Actinomycetota</taxon>
        <taxon>Actinomycetes</taxon>
        <taxon>Mycobacteriales</taxon>
        <taxon>Corynebacteriaceae</taxon>
        <taxon>Corynebacterium</taxon>
    </lineage>
</organism>
<comment type="similarity">
    <text evidence="1 4">Belongs to the glycerate kinase type-1 family.</text>
</comment>
<dbReference type="InterPro" id="IPR018193">
    <property type="entry name" value="Glyc_kinase_flavodox-like_fold"/>
</dbReference>
<dbReference type="PANTHER" id="PTHR21599">
    <property type="entry name" value="GLYCERATE KINASE"/>
    <property type="match status" value="1"/>
</dbReference>
<dbReference type="Gene3D" id="3.40.50.10350">
    <property type="entry name" value="Glycerate kinase, domain 1"/>
    <property type="match status" value="1"/>
</dbReference>
<gene>
    <name evidence="5" type="ORF">CCASEI_10555</name>
</gene>
<evidence type="ECO:0000256" key="4">
    <source>
        <dbReference type="PIRNR" id="PIRNR006078"/>
    </source>
</evidence>
<dbReference type="GO" id="GO:0016301">
    <property type="term" value="F:kinase activity"/>
    <property type="evidence" value="ECO:0007669"/>
    <property type="project" value="UniProtKB-KW"/>
</dbReference>
<dbReference type="RefSeq" id="WP_006821872.1">
    <property type="nucleotide sequence ID" value="NZ_CP004350.1"/>
</dbReference>
<dbReference type="PANTHER" id="PTHR21599:SF0">
    <property type="entry name" value="GLYCERATE KINASE"/>
    <property type="match status" value="1"/>
</dbReference>
<dbReference type="Pfam" id="PF02595">
    <property type="entry name" value="Gly_kinase"/>
    <property type="match status" value="1"/>
</dbReference>
<evidence type="ECO:0000256" key="3">
    <source>
        <dbReference type="ARBA" id="ARBA00022777"/>
    </source>
</evidence>
<protein>
    <submittedName>
        <fullName evidence="5">Glycerate kinase</fullName>
    </submittedName>
</protein>
<accession>A0ABN4CEX3</accession>
<dbReference type="GeneID" id="82878220"/>
<sequence>MLYAPERILVAPSGFKESLSAIEVADAIAAGIRRVLPGSRVDTFPVPDGGEGTVDILAQRQGAVTHTETVMGPVGKKVQATWVEFPESGVGVMEMASCAGLALVPSDMRDPGATTTYGVGELINIIIAHGCSKIVVGCGDSGTSDGGAGALEALGVVALNKKAEKVKRGGSNLVHAKSLDTSGMNPRLRDVTITMACNRHNVLTGKRGVARVFGPQKGATKAQVKELAEGLSRWADLLVDTFKPVADLHNGPGSGASGGLGAGLMALGAVAGERFDVLLEQLPAERNLDELICVADLVITAEGAIDFQTPRGKVPAEIARRCQKTGVPLMGLAGSLGEGAPTVHDVGIGAVQSIMTIPMDLEDAVRDGRDLLVDASERAMRLLQLGCTVAGRQETKLRALYTRTIAPVASP</sequence>
<proteinExistence type="inferred from homology"/>
<dbReference type="Proteomes" id="UP000019226">
    <property type="component" value="Chromosome"/>
</dbReference>
<name>A0ABN4CEX3_9CORY</name>
<evidence type="ECO:0000313" key="5">
    <source>
        <dbReference type="EMBL" id="AHI20666.1"/>
    </source>
</evidence>